<dbReference type="EMBL" id="LUCH01000096">
    <property type="protein sequence ID" value="KAF5406104.1"/>
    <property type="molecule type" value="Genomic_DNA"/>
</dbReference>
<dbReference type="GO" id="GO:0005886">
    <property type="term" value="C:plasma membrane"/>
    <property type="evidence" value="ECO:0007669"/>
    <property type="project" value="TreeGrafter"/>
</dbReference>
<dbReference type="GO" id="GO:0007266">
    <property type="term" value="P:Rho protein signal transduction"/>
    <property type="evidence" value="ECO:0007669"/>
    <property type="project" value="TreeGrafter"/>
</dbReference>
<dbReference type="GO" id="GO:0003779">
    <property type="term" value="F:actin binding"/>
    <property type="evidence" value="ECO:0007669"/>
    <property type="project" value="TreeGrafter"/>
</dbReference>
<dbReference type="Pfam" id="PF22975">
    <property type="entry name" value="EPS8_2nd"/>
    <property type="match status" value="1"/>
</dbReference>
<protein>
    <recommendedName>
        <fullName evidence="4">SH3 domain-containing protein</fullName>
    </recommendedName>
</protein>
<evidence type="ECO:0000256" key="1">
    <source>
        <dbReference type="ARBA" id="ARBA00022443"/>
    </source>
</evidence>
<gene>
    <name evidence="5" type="ORF">PHET_00308</name>
</gene>
<evidence type="ECO:0000256" key="2">
    <source>
        <dbReference type="PROSITE-ProRule" id="PRU00192"/>
    </source>
</evidence>
<name>A0A8J4WM57_9TREM</name>
<dbReference type="PANTHER" id="PTHR12287">
    <property type="entry name" value="EPIDERMAL GROWTH FACTOR RECEPTOR KINASE SUBSTRATE EPS8-RELATED PROTEIN"/>
    <property type="match status" value="1"/>
</dbReference>
<dbReference type="InterPro" id="IPR001452">
    <property type="entry name" value="SH3_domain"/>
</dbReference>
<dbReference type="GO" id="GO:0035023">
    <property type="term" value="P:regulation of Rho protein signal transduction"/>
    <property type="evidence" value="ECO:0007669"/>
    <property type="project" value="TreeGrafter"/>
</dbReference>
<dbReference type="InterPro" id="IPR011993">
    <property type="entry name" value="PH-like_dom_sf"/>
</dbReference>
<dbReference type="InterPro" id="IPR055093">
    <property type="entry name" value="EPS8_2nd"/>
</dbReference>
<dbReference type="OrthoDB" id="4680325at2759"/>
<keyword evidence="6" id="KW-1185">Reference proteome</keyword>
<feature type="compositionally biased region" description="Polar residues" evidence="3">
    <location>
        <begin position="167"/>
        <end position="187"/>
    </location>
</feature>
<sequence>MFNFVISFGLDREKLVASNETTFDVVHLKTFTCEPGSEFPQINDVLILLEKQSIGNHHDYQMVIRKDGGQKILSLLDKSDNNKEAEWFPMHAVRPSSYKLANSNARMNNLLLFHISANSFSFGEPSSNELHIFQVVDVSARMVVDALLKAGAREEFLSVGTTPRKSSMKKMTSYKQKSFSMTSSQNGRGDLDNESNDGYVPNYERRESKFDFRRVSQSEIFAPVQVNPEEVNTAWINAEVTLLNYVFDDIEETIHLMRDKPTKNVRRASAVAKASGRSSKNLKPCKSIVECLKSDPQFKAKVYDFFQKVKFGCILLSRISDYVKEPKAPVLIRQLAIILKEGVNLCRDAKTDVPDIACNTVFPRLPRETIAFMQACLTPDQEALLEELGPAWTSAREDEDDDITYIPKFSHKFEIDVQKYDPSLFRYNDKDFATDSQKRYIQPAKLNQFAKELMKRGVSIVKVVLNFKAKNNRELSVTDGEYLELLDGSKSWFKVRNSINQVGYCPKMVLRVIERHRSAISRPSIFMGYE</sequence>
<dbReference type="InterPro" id="IPR036028">
    <property type="entry name" value="SH3-like_dom_sf"/>
</dbReference>
<evidence type="ECO:0000313" key="5">
    <source>
        <dbReference type="EMBL" id="KAF5406104.1"/>
    </source>
</evidence>
<feature type="region of interest" description="Disordered" evidence="3">
    <location>
        <begin position="167"/>
        <end position="200"/>
    </location>
</feature>
<dbReference type="PROSITE" id="PS50002">
    <property type="entry name" value="SH3"/>
    <property type="match status" value="1"/>
</dbReference>
<dbReference type="SMART" id="SM00326">
    <property type="entry name" value="SH3"/>
    <property type="match status" value="1"/>
</dbReference>
<reference evidence="5" key="1">
    <citation type="submission" date="2019-05" db="EMBL/GenBank/DDBJ databases">
        <title>Annotation for the trematode Paragonimus heterotremus.</title>
        <authorList>
            <person name="Choi Y.-J."/>
        </authorList>
    </citation>
    <scope>NUCLEOTIDE SEQUENCE</scope>
    <source>
        <strain evidence="5">LC</strain>
    </source>
</reference>
<dbReference type="AlphaFoldDB" id="A0A8J4WM57"/>
<keyword evidence="1 2" id="KW-0728">SH3 domain</keyword>
<feature type="domain" description="SH3" evidence="4">
    <location>
        <begin position="456"/>
        <end position="515"/>
    </location>
</feature>
<evidence type="ECO:0000256" key="3">
    <source>
        <dbReference type="SAM" id="MobiDB-lite"/>
    </source>
</evidence>
<evidence type="ECO:0000259" key="4">
    <source>
        <dbReference type="PROSITE" id="PS50002"/>
    </source>
</evidence>
<evidence type="ECO:0000313" key="6">
    <source>
        <dbReference type="Proteomes" id="UP000748531"/>
    </source>
</evidence>
<dbReference type="Gene3D" id="2.30.29.30">
    <property type="entry name" value="Pleckstrin-homology domain (PH domain)/Phosphotyrosine-binding domain (PTB)"/>
    <property type="match status" value="1"/>
</dbReference>
<dbReference type="InterPro" id="IPR039801">
    <property type="entry name" value="EPS8-like"/>
</dbReference>
<dbReference type="Gene3D" id="2.30.30.40">
    <property type="entry name" value="SH3 Domains"/>
    <property type="match status" value="1"/>
</dbReference>
<proteinExistence type="predicted"/>
<dbReference type="Proteomes" id="UP000748531">
    <property type="component" value="Unassembled WGS sequence"/>
</dbReference>
<dbReference type="PANTHER" id="PTHR12287:SF23">
    <property type="entry name" value="AROUSER, ISOFORM A-RELATED"/>
    <property type="match status" value="1"/>
</dbReference>
<accession>A0A8J4WM57</accession>
<dbReference type="SUPFAM" id="SSF50044">
    <property type="entry name" value="SH3-domain"/>
    <property type="match status" value="1"/>
</dbReference>
<comment type="caution">
    <text evidence="5">The sequence shown here is derived from an EMBL/GenBank/DDBJ whole genome shotgun (WGS) entry which is preliminary data.</text>
</comment>
<organism evidence="5 6">
    <name type="scientific">Paragonimus heterotremus</name>
    <dbReference type="NCBI Taxonomy" id="100268"/>
    <lineage>
        <taxon>Eukaryota</taxon>
        <taxon>Metazoa</taxon>
        <taxon>Spiralia</taxon>
        <taxon>Lophotrochozoa</taxon>
        <taxon>Platyhelminthes</taxon>
        <taxon>Trematoda</taxon>
        <taxon>Digenea</taxon>
        <taxon>Plagiorchiida</taxon>
        <taxon>Troglotremata</taxon>
        <taxon>Troglotrematidae</taxon>
        <taxon>Paragonimus</taxon>
    </lineage>
</organism>